<evidence type="ECO:0008006" key="2">
    <source>
        <dbReference type="Google" id="ProtNLM"/>
    </source>
</evidence>
<protein>
    <recommendedName>
        <fullName evidence="2">Tetratricopeptide repeat protein</fullName>
    </recommendedName>
</protein>
<sequence length="72" mass="7950">MRKLVIALLAISLLSAQAFAEGRRKGLNHSDSGQQNENATKRYAAAEKAYKAALDKIPDKKISDPWANLRLI</sequence>
<reference evidence="1" key="1">
    <citation type="journal article" date="2014" name="Front. Microbiol.">
        <title>High frequency of phylogenetically diverse reductive dehalogenase-homologous genes in deep subseafloor sedimentary metagenomes.</title>
        <authorList>
            <person name="Kawai M."/>
            <person name="Futagami T."/>
            <person name="Toyoda A."/>
            <person name="Takaki Y."/>
            <person name="Nishi S."/>
            <person name="Hori S."/>
            <person name="Arai W."/>
            <person name="Tsubouchi T."/>
            <person name="Morono Y."/>
            <person name="Uchiyama I."/>
            <person name="Ito T."/>
            <person name="Fujiyama A."/>
            <person name="Inagaki F."/>
            <person name="Takami H."/>
        </authorList>
    </citation>
    <scope>NUCLEOTIDE SEQUENCE</scope>
    <source>
        <strain evidence="1">Expedition CK06-06</strain>
    </source>
</reference>
<accession>X0RUZ4</accession>
<dbReference type="AlphaFoldDB" id="X0RUZ4"/>
<comment type="caution">
    <text evidence="1">The sequence shown here is derived from an EMBL/GenBank/DDBJ whole genome shotgun (WGS) entry which is preliminary data.</text>
</comment>
<evidence type="ECO:0000313" key="1">
    <source>
        <dbReference type="EMBL" id="GAF67557.1"/>
    </source>
</evidence>
<organism evidence="1">
    <name type="scientific">marine sediment metagenome</name>
    <dbReference type="NCBI Taxonomy" id="412755"/>
    <lineage>
        <taxon>unclassified sequences</taxon>
        <taxon>metagenomes</taxon>
        <taxon>ecological metagenomes</taxon>
    </lineage>
</organism>
<name>X0RUZ4_9ZZZZ</name>
<dbReference type="EMBL" id="BARS01007587">
    <property type="protein sequence ID" value="GAF67557.1"/>
    <property type="molecule type" value="Genomic_DNA"/>
</dbReference>
<proteinExistence type="predicted"/>
<gene>
    <name evidence="1" type="ORF">S01H1_14568</name>
</gene>